<evidence type="ECO:0000256" key="9">
    <source>
        <dbReference type="HAMAP-Rule" id="MF_04110"/>
    </source>
</evidence>
<evidence type="ECO:0000256" key="6">
    <source>
        <dbReference type="ARBA" id="ARBA00022852"/>
    </source>
</evidence>
<evidence type="ECO:0000256" key="10">
    <source>
        <dbReference type="RuleBase" id="RU003788"/>
    </source>
</evidence>
<dbReference type="EC" id="3.2.1.17" evidence="9"/>
<dbReference type="GO" id="GO:0030430">
    <property type="term" value="C:host cell cytoplasm"/>
    <property type="evidence" value="ECO:0007669"/>
    <property type="project" value="UniProtKB-SubCell"/>
</dbReference>
<name>A0A2H4P731_9CAUD</name>
<dbReference type="InterPro" id="IPR023346">
    <property type="entry name" value="Lysozyme-like_dom_sf"/>
</dbReference>
<keyword evidence="9" id="KW-1035">Host cytoplasm</keyword>
<evidence type="ECO:0000256" key="7">
    <source>
        <dbReference type="ARBA" id="ARBA00023142"/>
    </source>
</evidence>
<accession>A0A2H4P731</accession>
<reference evidence="11 12" key="1">
    <citation type="submission" date="2017-09" db="EMBL/GenBank/DDBJ databases">
        <authorList>
            <person name="Ehlers B."/>
            <person name="Leendertz F.H."/>
        </authorList>
    </citation>
    <scope>NUCLEOTIDE SEQUENCE [LARGE SCALE GENOMIC DNA]</scope>
</reference>
<dbReference type="GO" id="GO:0042742">
    <property type="term" value="P:defense response to bacterium"/>
    <property type="evidence" value="ECO:0007669"/>
    <property type="project" value="UniProtKB-KW"/>
</dbReference>
<evidence type="ECO:0000256" key="8">
    <source>
        <dbReference type="ARBA" id="ARBA00023295"/>
    </source>
</evidence>
<dbReference type="GO" id="GO:0044659">
    <property type="term" value="P:viral release from host cell by cytolysis"/>
    <property type="evidence" value="ECO:0007669"/>
    <property type="project" value="UniProtKB-UniRule"/>
</dbReference>
<dbReference type="PANTHER" id="PTHR38107">
    <property type="match status" value="1"/>
</dbReference>
<evidence type="ECO:0000313" key="11">
    <source>
        <dbReference type="EMBL" id="ATW57977.1"/>
    </source>
</evidence>
<dbReference type="GO" id="GO:0016998">
    <property type="term" value="P:cell wall macromolecule catabolic process"/>
    <property type="evidence" value="ECO:0007669"/>
    <property type="project" value="InterPro"/>
</dbReference>
<comment type="similarity">
    <text evidence="9 10">Belongs to the glycosyl hydrolase 24 family.</text>
</comment>
<dbReference type="Gene3D" id="1.10.530.40">
    <property type="match status" value="1"/>
</dbReference>
<dbReference type="EMBL" id="MG018927">
    <property type="protein sequence ID" value="ATW57977.1"/>
    <property type="molecule type" value="Genomic_DNA"/>
</dbReference>
<dbReference type="CDD" id="cd16900">
    <property type="entry name" value="endolysin_R21-like"/>
    <property type="match status" value="1"/>
</dbReference>
<dbReference type="HAMAP" id="MF_04110">
    <property type="entry name" value="ENDOLYSIN_T4"/>
    <property type="match status" value="1"/>
</dbReference>
<evidence type="ECO:0000313" key="12">
    <source>
        <dbReference type="Proteomes" id="UP000241592"/>
    </source>
</evidence>
<dbReference type="InterPro" id="IPR002196">
    <property type="entry name" value="Glyco_hydro_24"/>
</dbReference>
<evidence type="ECO:0000256" key="1">
    <source>
        <dbReference type="ARBA" id="ARBA00000632"/>
    </source>
</evidence>
<evidence type="ECO:0000256" key="5">
    <source>
        <dbReference type="ARBA" id="ARBA00022801"/>
    </source>
</evidence>
<dbReference type="Proteomes" id="UP000241592">
    <property type="component" value="Segment"/>
</dbReference>
<keyword evidence="7 9" id="KW-0578">Host cell lysis by virus</keyword>
<keyword evidence="3 9" id="KW-1188">Viral release from host cell</keyword>
<evidence type="ECO:0000256" key="3">
    <source>
        <dbReference type="ARBA" id="ARBA00022612"/>
    </source>
</evidence>
<dbReference type="OrthoDB" id="18172at10239"/>
<keyword evidence="4 9" id="KW-0081">Bacteriolytic enzyme</keyword>
<dbReference type="PANTHER" id="PTHR38107:SF3">
    <property type="entry name" value="LYSOZYME RRRD-RELATED"/>
    <property type="match status" value="1"/>
</dbReference>
<keyword evidence="6 9" id="KW-0204">Cytolysis</keyword>
<keyword evidence="2 9" id="KW-0929">Antimicrobial</keyword>
<proteinExistence type="inferred from homology"/>
<dbReference type="InterPro" id="IPR023347">
    <property type="entry name" value="Lysozyme_dom_sf"/>
</dbReference>
<comment type="subcellular location">
    <subcellularLocation>
        <location evidence="9">Host cytoplasm</location>
    </subcellularLocation>
    <text evidence="9">The endolysin is cytoplasmic, but can reach the periplasmic space with the help of the holins which disrupt the host cell membrane.</text>
</comment>
<dbReference type="SUPFAM" id="SSF53955">
    <property type="entry name" value="Lysozyme-like"/>
    <property type="match status" value="1"/>
</dbReference>
<keyword evidence="8 9" id="KW-0326">Glycosidase</keyword>
<gene>
    <name evidence="11" type="ORF">CNR34_00044</name>
</gene>
<evidence type="ECO:0000256" key="2">
    <source>
        <dbReference type="ARBA" id="ARBA00022529"/>
    </source>
</evidence>
<protein>
    <recommendedName>
        <fullName evidence="9">Endolysin</fullName>
        <ecNumber evidence="9">3.2.1.17</ecNumber>
    </recommendedName>
    <alternativeName>
        <fullName evidence="9">Lysis protein</fullName>
    </alternativeName>
    <alternativeName>
        <fullName evidence="9">Lysozyme</fullName>
    </alternativeName>
    <alternativeName>
        <fullName evidence="9">Muramidase</fullName>
    </alternativeName>
</protein>
<evidence type="ECO:0000256" key="4">
    <source>
        <dbReference type="ARBA" id="ARBA00022638"/>
    </source>
</evidence>
<feature type="active site" description="Proton donor/acceptor" evidence="9">
    <location>
        <position position="27"/>
    </location>
</feature>
<feature type="active site" description="Proton donor/acceptor" evidence="9">
    <location>
        <position position="36"/>
    </location>
</feature>
<comment type="catalytic activity">
    <reaction evidence="1 9 10">
        <text>Hydrolysis of (1-&gt;4)-beta-linkages between N-acetylmuramic acid and N-acetyl-D-glucosamine residues in a peptidoglycan and between N-acetyl-D-glucosamine residues in chitodextrins.</text>
        <dbReference type="EC" id="3.2.1.17"/>
    </reaction>
</comment>
<dbReference type="InterPro" id="IPR051018">
    <property type="entry name" value="Bacteriophage_GH24"/>
</dbReference>
<organism evidence="11 12">
    <name type="scientific">Pseudomonas phage nickie</name>
    <dbReference type="NCBI Taxonomy" id="2048977"/>
    <lineage>
        <taxon>Viruses</taxon>
        <taxon>Duplodnaviria</taxon>
        <taxon>Heunggongvirae</taxon>
        <taxon>Uroviricota</taxon>
        <taxon>Caudoviricetes</taxon>
        <taxon>Nickievirus</taxon>
        <taxon>Nickievirus nickie</taxon>
    </lineage>
</organism>
<dbReference type="SMR" id="A0A2H4P731"/>
<dbReference type="InterPro" id="IPR034690">
    <property type="entry name" value="Endolysin_T4_type"/>
</dbReference>
<sequence>MDLNKKLVATGFAGALAAAATFIGPEEGLELKPYQDIGKVWTVCYGHTGKDVIPNKYYTQAACDALFKSDLWVSMSGVLRHTQGVTLPEPVLVSFTSFVYNVGENKFKTSTARSLLVQGKFVEACHQLPRWKFAAGLDCSVRANGCHGVWSRRLREEAYCMTGATSK</sequence>
<keyword evidence="12" id="KW-1185">Reference proteome</keyword>
<dbReference type="Pfam" id="PF00959">
    <property type="entry name" value="Phage_lysozyme"/>
    <property type="match status" value="1"/>
</dbReference>
<keyword evidence="5 9" id="KW-0378">Hydrolase</keyword>
<comment type="function">
    <text evidence="9">Endolysin with lysozyme activity that degrades host peptidoglycans and participates with the holin and spanin proteins in the sequential events which lead to the programmed host cell lysis releasing the mature viral particles. Once the holin has permeabilized the host cell membrane, the endolysin can reach the periplasm and break down the peptidoglycan layer.</text>
</comment>
<dbReference type="GO" id="GO:0003796">
    <property type="term" value="F:lysozyme activity"/>
    <property type="evidence" value="ECO:0007669"/>
    <property type="project" value="UniProtKB-UniRule"/>
</dbReference>
<dbReference type="GO" id="GO:0009253">
    <property type="term" value="P:peptidoglycan catabolic process"/>
    <property type="evidence" value="ECO:0007669"/>
    <property type="project" value="UniProtKB-UniRule"/>
</dbReference>